<feature type="domain" description="C2H2-type" evidence="2">
    <location>
        <begin position="559"/>
        <end position="581"/>
    </location>
</feature>
<dbReference type="InterPro" id="IPR055309">
    <property type="entry name" value="Znf318-like"/>
</dbReference>
<feature type="compositionally biased region" description="Basic and acidic residues" evidence="1">
    <location>
        <begin position="588"/>
        <end position="599"/>
    </location>
</feature>
<feature type="region of interest" description="Disordered" evidence="1">
    <location>
        <begin position="86"/>
        <end position="120"/>
    </location>
</feature>
<name>A0A6P7JQG8_9TELE</name>
<feature type="region of interest" description="Disordered" evidence="1">
    <location>
        <begin position="316"/>
        <end position="399"/>
    </location>
</feature>
<protein>
    <submittedName>
        <fullName evidence="4">Serine/arginine repetitive matrix protein 2</fullName>
    </submittedName>
</protein>
<feature type="compositionally biased region" description="Low complexity" evidence="1">
    <location>
        <begin position="23"/>
        <end position="42"/>
    </location>
</feature>
<evidence type="ECO:0000256" key="1">
    <source>
        <dbReference type="SAM" id="MobiDB-lite"/>
    </source>
</evidence>
<dbReference type="GO" id="GO:0045892">
    <property type="term" value="P:negative regulation of DNA-templated transcription"/>
    <property type="evidence" value="ECO:0007669"/>
    <property type="project" value="TreeGrafter"/>
</dbReference>
<feature type="compositionally biased region" description="Basic and acidic residues" evidence="1">
    <location>
        <begin position="109"/>
        <end position="120"/>
    </location>
</feature>
<feature type="compositionally biased region" description="Basic residues" evidence="1">
    <location>
        <begin position="187"/>
        <end position="231"/>
    </location>
</feature>
<evidence type="ECO:0000313" key="3">
    <source>
        <dbReference type="Proteomes" id="UP000515145"/>
    </source>
</evidence>
<feature type="region of interest" description="Disordered" evidence="1">
    <location>
        <begin position="495"/>
        <end position="529"/>
    </location>
</feature>
<organism evidence="3 4">
    <name type="scientific">Parambassis ranga</name>
    <name type="common">Indian glassy fish</name>
    <dbReference type="NCBI Taxonomy" id="210632"/>
    <lineage>
        <taxon>Eukaryota</taxon>
        <taxon>Metazoa</taxon>
        <taxon>Chordata</taxon>
        <taxon>Craniata</taxon>
        <taxon>Vertebrata</taxon>
        <taxon>Euteleostomi</taxon>
        <taxon>Actinopterygii</taxon>
        <taxon>Neopterygii</taxon>
        <taxon>Teleostei</taxon>
        <taxon>Neoteleostei</taxon>
        <taxon>Acanthomorphata</taxon>
        <taxon>Ovalentaria</taxon>
        <taxon>Ambassidae</taxon>
        <taxon>Parambassis</taxon>
    </lineage>
</organism>
<sequence>MYRQDKPPHRPPPPFGPPPPHGFPFRFRGPSSGPPSGHLPPRACGAFSASALDSHYADNRTPRGHFISPPCSSFSIDRSTVSALGGSQQIVPPAEPPDRQVPRWNTTTVDHRPPDNSERAGEEFLRCIAANKPLPDYLKGNMAYNLAEAFKSANVLKEAVRSDLEGQKHLAKSRSRSRSRSCDRNRGRSRGRSRAKSRARGKSRVRSRSRGRSKSRAKSRARSKSRVHSRSRSWSQSRSKKSHVRSKSRVRRSRSSSSEKSHGKDKKRKRSPDHNSSSNSLAGNSLLEGLKLVMNSKELEERLPTLKDAILTVKASDESKKVDRHESSQSPENDSMLLPHERVGSDFSWLQGNGQHDSPVQKADELEDEESFLYGNESSQIGGQTKLPDMDRSTAGTQRYQQNKSMFRSLGDLFDPPQKGSSNPVLDRIDFEKVKSLSKNLGTLTDISEIMAKVKELPSAPITSHTAAVNLALPALSNPSVRQALESLQSLIKATKEKRTQSDDTPQTSSDKQKAGSIEDRRKERLAKVSQMESLGKELEELLNQDGINFLIPVIGFYCQKCEEFIGDISSAEKHGASHQHSNSSTHKVSEDRHAKDNKGNSNHHSITSKQHPHPTDRRDHKDYGYHRDSGEHRDSRTYQRNWRDDRDNRSKQLDSEQKGQRLLYQENLSLKDEMTRERMLITVSRGGTPPPLSPSLNVKIKEEVKKEQAAGNHSKIKVGDVDGKDRSSKGSREQATSSDSSDDYKGNSAKSKHAKKKKKKEKKKKKGKEKEHKS</sequence>
<dbReference type="GO" id="GO:0005654">
    <property type="term" value="C:nucleoplasm"/>
    <property type="evidence" value="ECO:0007669"/>
    <property type="project" value="TreeGrafter"/>
</dbReference>
<accession>A0A6P7JQG8</accession>
<feature type="compositionally biased region" description="Basic and acidic residues" evidence="1">
    <location>
        <begin position="511"/>
        <end position="527"/>
    </location>
</feature>
<dbReference type="InParanoid" id="A0A6P7JQG8"/>
<dbReference type="InterPro" id="IPR013087">
    <property type="entry name" value="Znf_C2H2_type"/>
</dbReference>
<feature type="compositionally biased region" description="Basic and acidic residues" evidence="1">
    <location>
        <begin position="718"/>
        <end position="733"/>
    </location>
</feature>
<evidence type="ECO:0000313" key="4">
    <source>
        <dbReference type="RefSeq" id="XP_028279202.1"/>
    </source>
</evidence>
<dbReference type="GeneID" id="114447243"/>
<feature type="compositionally biased region" description="Polar residues" evidence="1">
    <location>
        <begin position="348"/>
        <end position="358"/>
    </location>
</feature>
<feature type="compositionally biased region" description="Pro residues" evidence="1">
    <location>
        <begin position="10"/>
        <end position="22"/>
    </location>
</feature>
<feature type="compositionally biased region" description="Basic and acidic residues" evidence="1">
    <location>
        <begin position="700"/>
        <end position="709"/>
    </location>
</feature>
<dbReference type="PANTHER" id="PTHR15577:SF2">
    <property type="entry name" value="ZINC FINGER PROTEIN 318"/>
    <property type="match status" value="1"/>
</dbReference>
<feature type="region of interest" description="Disordered" evidence="1">
    <location>
        <begin position="573"/>
        <end position="661"/>
    </location>
</feature>
<dbReference type="GO" id="GO:0045893">
    <property type="term" value="P:positive regulation of DNA-templated transcription"/>
    <property type="evidence" value="ECO:0007669"/>
    <property type="project" value="TreeGrafter"/>
</dbReference>
<feature type="compositionally biased region" description="Polar residues" evidence="1">
    <location>
        <begin position="600"/>
        <end position="610"/>
    </location>
</feature>
<dbReference type="PANTHER" id="PTHR15577">
    <property type="entry name" value="ZINC FINGER CONTAINING PROTEIN"/>
    <property type="match status" value="1"/>
</dbReference>
<proteinExistence type="predicted"/>
<dbReference type="Proteomes" id="UP000515145">
    <property type="component" value="Chromosome 15"/>
</dbReference>
<feature type="compositionally biased region" description="Basic and acidic residues" evidence="1">
    <location>
        <begin position="614"/>
        <end position="660"/>
    </location>
</feature>
<gene>
    <name evidence="4" type="primary">LOC114447243</name>
</gene>
<feature type="region of interest" description="Disordered" evidence="1">
    <location>
        <begin position="684"/>
        <end position="775"/>
    </location>
</feature>
<reference evidence="4" key="1">
    <citation type="submission" date="2025-08" db="UniProtKB">
        <authorList>
            <consortium name="RefSeq"/>
        </authorList>
    </citation>
    <scope>IDENTIFICATION</scope>
</reference>
<dbReference type="PROSITE" id="PS00028">
    <property type="entry name" value="ZINC_FINGER_C2H2_1"/>
    <property type="match status" value="1"/>
</dbReference>
<feature type="compositionally biased region" description="Basic residues" evidence="1">
    <location>
        <begin position="238"/>
        <end position="254"/>
    </location>
</feature>
<dbReference type="AlphaFoldDB" id="A0A6P7JQG8"/>
<feature type="region of interest" description="Disordered" evidence="1">
    <location>
        <begin position="1"/>
        <end position="42"/>
    </location>
</feature>
<dbReference type="OrthoDB" id="9909793at2759"/>
<feature type="region of interest" description="Disordered" evidence="1">
    <location>
        <begin position="164"/>
        <end position="282"/>
    </location>
</feature>
<feature type="compositionally biased region" description="Basic and acidic residues" evidence="1">
    <location>
        <begin position="316"/>
        <end position="327"/>
    </location>
</feature>
<evidence type="ECO:0000259" key="2">
    <source>
        <dbReference type="PROSITE" id="PS00028"/>
    </source>
</evidence>
<feature type="compositionally biased region" description="Basic residues" evidence="1">
    <location>
        <begin position="169"/>
        <end position="179"/>
    </location>
</feature>
<keyword evidence="3" id="KW-1185">Reference proteome</keyword>
<feature type="compositionally biased region" description="Basic residues" evidence="1">
    <location>
        <begin position="751"/>
        <end position="768"/>
    </location>
</feature>
<dbReference type="RefSeq" id="XP_028279202.1">
    <property type="nucleotide sequence ID" value="XM_028423401.1"/>
</dbReference>